<dbReference type="InterPro" id="IPR036390">
    <property type="entry name" value="WH_DNA-bd_sf"/>
</dbReference>
<dbReference type="GO" id="GO:0043565">
    <property type="term" value="F:sequence-specific DNA binding"/>
    <property type="evidence" value="ECO:0007669"/>
    <property type="project" value="InterPro"/>
</dbReference>
<proteinExistence type="inferred from homology"/>
<comment type="subunit">
    <text evidence="8">Binds DNA as a monomer.</text>
</comment>
<dbReference type="GO" id="GO:0005634">
    <property type="term" value="C:nucleus"/>
    <property type="evidence" value="ECO:0007669"/>
    <property type="project" value="UniProtKB-SubCell"/>
</dbReference>
<dbReference type="InterPro" id="IPR046328">
    <property type="entry name" value="ETS_fam"/>
</dbReference>
<gene>
    <name evidence="13" type="ORF">NDU88_005892</name>
</gene>
<evidence type="ECO:0000256" key="9">
    <source>
        <dbReference type="ARBA" id="ARBA00074964"/>
    </source>
</evidence>
<dbReference type="EMBL" id="JANPWB010000010">
    <property type="protein sequence ID" value="KAJ1139521.1"/>
    <property type="molecule type" value="Genomic_DNA"/>
</dbReference>
<evidence type="ECO:0000256" key="4">
    <source>
        <dbReference type="ARBA" id="ARBA00023125"/>
    </source>
</evidence>
<evidence type="ECO:0000256" key="6">
    <source>
        <dbReference type="ARBA" id="ARBA00023242"/>
    </source>
</evidence>
<dbReference type="FunFam" id="1.10.10.10:FF:000335">
    <property type="entry name" value="Spi-C transcription factor"/>
    <property type="match status" value="1"/>
</dbReference>
<evidence type="ECO:0000256" key="3">
    <source>
        <dbReference type="ARBA" id="ARBA00023015"/>
    </source>
</evidence>
<dbReference type="SMART" id="SM00413">
    <property type="entry name" value="ETS"/>
    <property type="match status" value="1"/>
</dbReference>
<evidence type="ECO:0000256" key="11">
    <source>
        <dbReference type="SAM" id="MobiDB-lite"/>
    </source>
</evidence>
<keyword evidence="14" id="KW-1185">Reference proteome</keyword>
<keyword evidence="3" id="KW-0805">Transcription regulation</keyword>
<comment type="subcellular location">
    <subcellularLocation>
        <location evidence="1 10">Nucleus</location>
    </subcellularLocation>
</comment>
<evidence type="ECO:0000256" key="10">
    <source>
        <dbReference type="RuleBase" id="RU004019"/>
    </source>
</evidence>
<dbReference type="InterPro" id="IPR036388">
    <property type="entry name" value="WH-like_DNA-bd_sf"/>
</dbReference>
<feature type="region of interest" description="Disordered" evidence="11">
    <location>
        <begin position="20"/>
        <end position="45"/>
    </location>
</feature>
<evidence type="ECO:0000313" key="14">
    <source>
        <dbReference type="Proteomes" id="UP001066276"/>
    </source>
</evidence>
<sequence length="231" mass="26849">MELPLDLDFELDLISEVIVGEERSGQKPAPERQGQPAPSRSVQQAAPEMFPYRQLDVLWRADGPSQYNNEYPLLDRKNSPPLSCYEYDYDSDCSRDSNLLEQLEFVSSRRKSLLSVPDEIVIKGKKRPRLFQFLFEMLHDPDMRHCIWWVQSSNGIFQFSSKNKEKLAKIWGLRKGNRKPMTYQKMARALRTYSQTGEIIKVKRKLTYKFSEGTLCGLQGEFIGIPAYDHC</sequence>
<keyword evidence="6 10" id="KW-0539">Nucleus</keyword>
<reference evidence="13" key="1">
    <citation type="journal article" date="2022" name="bioRxiv">
        <title>Sequencing and chromosome-scale assembly of the giantPleurodeles waltlgenome.</title>
        <authorList>
            <person name="Brown T."/>
            <person name="Elewa A."/>
            <person name="Iarovenko S."/>
            <person name="Subramanian E."/>
            <person name="Araus A.J."/>
            <person name="Petzold A."/>
            <person name="Susuki M."/>
            <person name="Suzuki K.-i.T."/>
            <person name="Hayashi T."/>
            <person name="Toyoda A."/>
            <person name="Oliveira C."/>
            <person name="Osipova E."/>
            <person name="Leigh N.D."/>
            <person name="Simon A."/>
            <person name="Yun M.H."/>
        </authorList>
    </citation>
    <scope>NUCLEOTIDE SEQUENCE</scope>
    <source>
        <strain evidence="13">20211129_DDA</strain>
        <tissue evidence="13">Liver</tissue>
    </source>
</reference>
<comment type="caution">
    <text evidence="13">The sequence shown here is derived from an EMBL/GenBank/DDBJ whole genome shotgun (WGS) entry which is preliminary data.</text>
</comment>
<dbReference type="Proteomes" id="UP001066276">
    <property type="component" value="Chromosome 6"/>
</dbReference>
<comment type="similarity">
    <text evidence="2 10">Belongs to the ETS family.</text>
</comment>
<dbReference type="InterPro" id="IPR000418">
    <property type="entry name" value="Ets_dom"/>
</dbReference>
<dbReference type="PANTHER" id="PTHR11849:SF174">
    <property type="entry name" value="TRANSCRIPTION FACTOR SPI-B"/>
    <property type="match status" value="1"/>
</dbReference>
<dbReference type="Pfam" id="PF00178">
    <property type="entry name" value="Ets"/>
    <property type="match status" value="1"/>
</dbReference>
<dbReference type="PROSITE" id="PS00346">
    <property type="entry name" value="ETS_DOMAIN_2"/>
    <property type="match status" value="1"/>
</dbReference>
<evidence type="ECO:0000256" key="1">
    <source>
        <dbReference type="ARBA" id="ARBA00004123"/>
    </source>
</evidence>
<evidence type="ECO:0000256" key="5">
    <source>
        <dbReference type="ARBA" id="ARBA00023163"/>
    </source>
</evidence>
<dbReference type="GO" id="GO:0030154">
    <property type="term" value="P:cell differentiation"/>
    <property type="evidence" value="ECO:0007669"/>
    <property type="project" value="TreeGrafter"/>
</dbReference>
<accession>A0AAV7QG03</accession>
<dbReference type="PRINTS" id="PR00454">
    <property type="entry name" value="ETSDOMAIN"/>
</dbReference>
<evidence type="ECO:0000256" key="8">
    <source>
        <dbReference type="ARBA" id="ARBA00063209"/>
    </source>
</evidence>
<dbReference type="PROSITE" id="PS50061">
    <property type="entry name" value="ETS_DOMAIN_3"/>
    <property type="match status" value="1"/>
</dbReference>
<evidence type="ECO:0000256" key="2">
    <source>
        <dbReference type="ARBA" id="ARBA00005562"/>
    </source>
</evidence>
<comment type="function">
    <text evidence="7">Controls the development of red pulp macrophages required for red blood cells recycling and iron homeostasis. Transcription factor that binds to the PU-box, a purine-rich DNA sequence (5'-GAGGA[AT]-3') that can act as a lymphoid-specific enhancer. Regulates VCAM1 gene expression.</text>
</comment>
<dbReference type="GO" id="GO:0000981">
    <property type="term" value="F:DNA-binding transcription factor activity, RNA polymerase II-specific"/>
    <property type="evidence" value="ECO:0007669"/>
    <property type="project" value="TreeGrafter"/>
</dbReference>
<protein>
    <recommendedName>
        <fullName evidence="9">Transcription factor Spi-C</fullName>
    </recommendedName>
</protein>
<evidence type="ECO:0000256" key="7">
    <source>
        <dbReference type="ARBA" id="ARBA00055710"/>
    </source>
</evidence>
<feature type="domain" description="ETS" evidence="12">
    <location>
        <begin position="128"/>
        <end position="211"/>
    </location>
</feature>
<evidence type="ECO:0000313" key="13">
    <source>
        <dbReference type="EMBL" id="KAJ1139521.1"/>
    </source>
</evidence>
<dbReference type="PANTHER" id="PTHR11849">
    <property type="entry name" value="ETS"/>
    <property type="match status" value="1"/>
</dbReference>
<dbReference type="SUPFAM" id="SSF46785">
    <property type="entry name" value="Winged helix' DNA-binding domain"/>
    <property type="match status" value="1"/>
</dbReference>
<keyword evidence="5" id="KW-0804">Transcription</keyword>
<keyword evidence="4 10" id="KW-0238">DNA-binding</keyword>
<dbReference type="Gene3D" id="1.10.10.10">
    <property type="entry name" value="Winged helix-like DNA-binding domain superfamily/Winged helix DNA-binding domain"/>
    <property type="match status" value="1"/>
</dbReference>
<name>A0AAV7QG03_PLEWA</name>
<organism evidence="13 14">
    <name type="scientific">Pleurodeles waltl</name>
    <name type="common">Iberian ribbed newt</name>
    <dbReference type="NCBI Taxonomy" id="8319"/>
    <lineage>
        <taxon>Eukaryota</taxon>
        <taxon>Metazoa</taxon>
        <taxon>Chordata</taxon>
        <taxon>Craniata</taxon>
        <taxon>Vertebrata</taxon>
        <taxon>Euteleostomi</taxon>
        <taxon>Amphibia</taxon>
        <taxon>Batrachia</taxon>
        <taxon>Caudata</taxon>
        <taxon>Salamandroidea</taxon>
        <taxon>Salamandridae</taxon>
        <taxon>Pleurodelinae</taxon>
        <taxon>Pleurodeles</taxon>
    </lineage>
</organism>
<dbReference type="AlphaFoldDB" id="A0AAV7QG03"/>
<evidence type="ECO:0000259" key="12">
    <source>
        <dbReference type="PROSITE" id="PS50061"/>
    </source>
</evidence>